<dbReference type="EMBL" id="MWBO01000017">
    <property type="protein sequence ID" value="OQA52929.1"/>
    <property type="molecule type" value="Genomic_DNA"/>
</dbReference>
<accession>A0A1V5SEF9</accession>
<evidence type="ECO:0000256" key="1">
    <source>
        <dbReference type="SAM" id="MobiDB-lite"/>
    </source>
</evidence>
<gene>
    <name evidence="2" type="ORF">BWY43_00300</name>
</gene>
<feature type="region of interest" description="Disordered" evidence="1">
    <location>
        <begin position="1"/>
        <end position="23"/>
    </location>
</feature>
<name>A0A1V5SEF9_9BACT</name>
<sequence>MGETFTPIDIAENTETTPETNEGGSVLLFDEMLDKQLTGEEKEEAKIYLSYYQRWKALAKTNTKAFLEIYETYSDFFENDDSDKISQEEAKIRNCKIFHLFSGSSLYENQWRALPLTDEGGVFKDFIENQMVPLIEKYEVGSESVAV</sequence>
<protein>
    <submittedName>
        <fullName evidence="2">Uncharacterized protein</fullName>
    </submittedName>
</protein>
<dbReference type="Proteomes" id="UP000485367">
    <property type="component" value="Unassembled WGS sequence"/>
</dbReference>
<reference evidence="2" key="1">
    <citation type="submission" date="2017-02" db="EMBL/GenBank/DDBJ databases">
        <title>Delving into the versatile metabolic prowess of the omnipresent phylum Bacteroidetes.</title>
        <authorList>
            <person name="Nobu M.K."/>
            <person name="Mei R."/>
            <person name="Narihiro T."/>
            <person name="Kuroda K."/>
            <person name="Liu W.-T."/>
        </authorList>
    </citation>
    <scope>NUCLEOTIDE SEQUENCE</scope>
    <source>
        <strain evidence="2">ADurb.Bin280</strain>
    </source>
</reference>
<feature type="compositionally biased region" description="Low complexity" evidence="1">
    <location>
        <begin position="13"/>
        <end position="22"/>
    </location>
</feature>
<dbReference type="AlphaFoldDB" id="A0A1V5SEF9"/>
<proteinExistence type="predicted"/>
<comment type="caution">
    <text evidence="2">The sequence shown here is derived from an EMBL/GenBank/DDBJ whole genome shotgun (WGS) entry which is preliminary data.</text>
</comment>
<organism evidence="2">
    <name type="scientific">candidate division WS2 bacterium ADurb.Bin280</name>
    <dbReference type="NCBI Taxonomy" id="1852829"/>
    <lineage>
        <taxon>Bacteria</taxon>
        <taxon>candidate division WS2</taxon>
    </lineage>
</organism>
<evidence type="ECO:0000313" key="2">
    <source>
        <dbReference type="EMBL" id="OQA52929.1"/>
    </source>
</evidence>